<feature type="transmembrane region" description="Helical" evidence="12">
    <location>
        <begin position="26"/>
        <end position="47"/>
    </location>
</feature>
<dbReference type="PANTHER" id="PTHR24233:SF10">
    <property type="entry name" value="P2Y PURINOCEPTOR 13"/>
    <property type="match status" value="1"/>
</dbReference>
<keyword evidence="5 11" id="KW-0297">G-protein coupled receptor</keyword>
<evidence type="ECO:0000256" key="3">
    <source>
        <dbReference type="ARBA" id="ARBA00022692"/>
    </source>
</evidence>
<dbReference type="KEGG" id="cmk:103184464"/>
<feature type="transmembrane region" description="Helical" evidence="12">
    <location>
        <begin position="99"/>
        <end position="119"/>
    </location>
</feature>
<dbReference type="PANTHER" id="PTHR24233">
    <property type="entry name" value="P2Y PURINOCEPTOR-RELATED G-PROTEIN COUPLED RECEPTOR"/>
    <property type="match status" value="1"/>
</dbReference>
<keyword evidence="6 12" id="KW-0472">Membrane</keyword>
<feature type="transmembrane region" description="Helical" evidence="12">
    <location>
        <begin position="140"/>
        <end position="161"/>
    </location>
</feature>
<dbReference type="AlphaFoldDB" id="A0A4W3IAH3"/>
<dbReference type="GeneID" id="103184464"/>
<dbReference type="InterPro" id="IPR017452">
    <property type="entry name" value="GPCR_Rhodpsn_7TM"/>
</dbReference>
<keyword evidence="9" id="KW-0325">Glycoprotein</keyword>
<keyword evidence="8 11" id="KW-0675">Receptor</keyword>
<dbReference type="PRINTS" id="PR00237">
    <property type="entry name" value="GPCRRHODOPSN"/>
</dbReference>
<sequence>MMDNSSSLRNASSSGSCVRNTQVTQILFPILYSVLFIVGLALNVMAAKIFFHIPSTSTFIVLLKNVLFADVIMTLTFPFKITKDTQLAPLQLRAFVCRFSAVTFYFTMYISIILLGLISCDRYLKITNPFGKSCVRSVRFSKFLSGAVWLTMFALSVPNMILTNKPVRPDTARKCSLLKSPQGLMWHATLIYICQFIFFGVFLLMVVLYIIISRKVYESYVKSRSSDTKGRKKTKVKVFVIVAVFFVCFAPYHFVRVPYTLSQVGKVRECWKQDLLYYLKEITLWLCSSNTCLDPLIYIFLCKSFRRRLARHETNRSESRVNTIHDNVASESAL</sequence>
<dbReference type="STRING" id="7868.ENSCMIP00000024471"/>
<feature type="transmembrane region" description="Helical" evidence="12">
    <location>
        <begin position="234"/>
        <end position="254"/>
    </location>
</feature>
<evidence type="ECO:0000256" key="6">
    <source>
        <dbReference type="ARBA" id="ARBA00023136"/>
    </source>
</evidence>
<dbReference type="PRINTS" id="PR01735">
    <property type="entry name" value="P2Y13PRNCPTR"/>
</dbReference>
<evidence type="ECO:0000256" key="9">
    <source>
        <dbReference type="ARBA" id="ARBA00023180"/>
    </source>
</evidence>
<comment type="similarity">
    <text evidence="11">Belongs to the G-protein coupled receptor 1 family.</text>
</comment>
<feature type="domain" description="G-protein coupled receptors family 1 profile" evidence="13">
    <location>
        <begin position="42"/>
        <end position="298"/>
    </location>
</feature>
<dbReference type="GO" id="GO:0005886">
    <property type="term" value="C:plasma membrane"/>
    <property type="evidence" value="ECO:0007669"/>
    <property type="project" value="UniProtKB-SubCell"/>
</dbReference>
<dbReference type="PROSITE" id="PS50262">
    <property type="entry name" value="G_PROTEIN_RECEP_F1_2"/>
    <property type="match status" value="1"/>
</dbReference>
<keyword evidence="7" id="KW-1015">Disulfide bond</keyword>
<evidence type="ECO:0000256" key="12">
    <source>
        <dbReference type="SAM" id="Phobius"/>
    </source>
</evidence>
<evidence type="ECO:0000256" key="7">
    <source>
        <dbReference type="ARBA" id="ARBA00023157"/>
    </source>
</evidence>
<protein>
    <submittedName>
        <fullName evidence="14">Purinergic receptor P2Y13</fullName>
    </submittedName>
</protein>
<evidence type="ECO:0000313" key="14">
    <source>
        <dbReference type="Ensembl" id="ENSCMIP00000024471.1"/>
    </source>
</evidence>
<keyword evidence="2" id="KW-1003">Cell membrane</keyword>
<dbReference type="PRINTS" id="PR01157">
    <property type="entry name" value="P2YPURNOCPTR"/>
</dbReference>
<reference evidence="14" key="5">
    <citation type="submission" date="2025-09" db="UniProtKB">
        <authorList>
            <consortium name="Ensembl"/>
        </authorList>
    </citation>
    <scope>IDENTIFICATION</scope>
</reference>
<proteinExistence type="inferred from homology"/>
<evidence type="ECO:0000256" key="1">
    <source>
        <dbReference type="ARBA" id="ARBA00004651"/>
    </source>
</evidence>
<evidence type="ECO:0000256" key="5">
    <source>
        <dbReference type="ARBA" id="ARBA00023040"/>
    </source>
</evidence>
<reference evidence="14" key="4">
    <citation type="submission" date="2025-08" db="UniProtKB">
        <authorList>
            <consortium name="Ensembl"/>
        </authorList>
    </citation>
    <scope>IDENTIFICATION</scope>
</reference>
<dbReference type="OMA" id="TERLPCM"/>
<dbReference type="GeneTree" id="ENSGT01110000267167"/>
<comment type="subcellular location">
    <subcellularLocation>
        <location evidence="1">Cell membrane</location>
        <topology evidence="1">Multi-pass membrane protein</topology>
    </subcellularLocation>
</comment>
<dbReference type="RefSeq" id="XP_007900663.1">
    <property type="nucleotide sequence ID" value="XM_007902472.2"/>
</dbReference>
<gene>
    <name evidence="14" type="primary">LOC103184464</name>
</gene>
<reference evidence="15" key="1">
    <citation type="journal article" date="2006" name="Science">
        <title>Ancient noncoding elements conserved in the human genome.</title>
        <authorList>
            <person name="Venkatesh B."/>
            <person name="Kirkness E.F."/>
            <person name="Loh Y.H."/>
            <person name="Halpern A.L."/>
            <person name="Lee A.P."/>
            <person name="Johnson J."/>
            <person name="Dandona N."/>
            <person name="Viswanathan L.D."/>
            <person name="Tay A."/>
            <person name="Venter J.C."/>
            <person name="Strausberg R.L."/>
            <person name="Brenner S."/>
        </authorList>
    </citation>
    <scope>NUCLEOTIDE SEQUENCE [LARGE SCALE GENOMIC DNA]</scope>
</reference>
<keyword evidence="4 12" id="KW-1133">Transmembrane helix</keyword>
<evidence type="ECO:0000313" key="15">
    <source>
        <dbReference type="Proteomes" id="UP000314986"/>
    </source>
</evidence>
<reference evidence="15" key="3">
    <citation type="journal article" date="2014" name="Nature">
        <title>Elephant shark genome provides unique insights into gnathostome evolution.</title>
        <authorList>
            <consortium name="International Elephant Shark Genome Sequencing Consortium"/>
            <person name="Venkatesh B."/>
            <person name="Lee A.P."/>
            <person name="Ravi V."/>
            <person name="Maurya A.K."/>
            <person name="Lian M.M."/>
            <person name="Swann J.B."/>
            <person name="Ohta Y."/>
            <person name="Flajnik M.F."/>
            <person name="Sutoh Y."/>
            <person name="Kasahara M."/>
            <person name="Hoon S."/>
            <person name="Gangu V."/>
            <person name="Roy S.W."/>
            <person name="Irimia M."/>
            <person name="Korzh V."/>
            <person name="Kondrychyn I."/>
            <person name="Lim Z.W."/>
            <person name="Tay B.H."/>
            <person name="Tohari S."/>
            <person name="Kong K.W."/>
            <person name="Ho S."/>
            <person name="Lorente-Galdos B."/>
            <person name="Quilez J."/>
            <person name="Marques-Bonet T."/>
            <person name="Raney B.J."/>
            <person name="Ingham P.W."/>
            <person name="Tay A."/>
            <person name="Hillier L.W."/>
            <person name="Minx P."/>
            <person name="Boehm T."/>
            <person name="Wilson R.K."/>
            <person name="Brenner S."/>
            <person name="Warren W.C."/>
        </authorList>
    </citation>
    <scope>NUCLEOTIDE SEQUENCE [LARGE SCALE GENOMIC DNA]</scope>
</reference>
<evidence type="ECO:0000256" key="2">
    <source>
        <dbReference type="ARBA" id="ARBA00022475"/>
    </source>
</evidence>
<evidence type="ECO:0000256" key="8">
    <source>
        <dbReference type="ARBA" id="ARBA00023170"/>
    </source>
</evidence>
<evidence type="ECO:0000256" key="11">
    <source>
        <dbReference type="RuleBase" id="RU000688"/>
    </source>
</evidence>
<dbReference type="SUPFAM" id="SSF81321">
    <property type="entry name" value="Family A G protein-coupled receptor-like"/>
    <property type="match status" value="1"/>
</dbReference>
<dbReference type="Proteomes" id="UP000314986">
    <property type="component" value="Unassembled WGS sequence"/>
</dbReference>
<evidence type="ECO:0000256" key="10">
    <source>
        <dbReference type="ARBA" id="ARBA00023224"/>
    </source>
</evidence>
<evidence type="ECO:0000259" key="13">
    <source>
        <dbReference type="PROSITE" id="PS50262"/>
    </source>
</evidence>
<dbReference type="FunFam" id="1.20.1070.10:FF:000049">
    <property type="entry name" value="G-protein coupled receptor 87"/>
    <property type="match status" value="1"/>
</dbReference>
<dbReference type="Gene3D" id="1.20.1070.10">
    <property type="entry name" value="Rhodopsin 7-helix transmembrane proteins"/>
    <property type="match status" value="1"/>
</dbReference>
<evidence type="ECO:0000256" key="4">
    <source>
        <dbReference type="ARBA" id="ARBA00022989"/>
    </source>
</evidence>
<name>A0A4W3IAH3_CALMI</name>
<feature type="transmembrane region" description="Helical" evidence="12">
    <location>
        <begin position="282"/>
        <end position="301"/>
    </location>
</feature>
<dbReference type="InParanoid" id="A0A4W3IAH3"/>
<reference evidence="15" key="2">
    <citation type="journal article" date="2007" name="PLoS Biol.">
        <title>Survey sequencing and comparative analysis of the elephant shark (Callorhinchus milii) genome.</title>
        <authorList>
            <person name="Venkatesh B."/>
            <person name="Kirkness E.F."/>
            <person name="Loh Y.H."/>
            <person name="Halpern A.L."/>
            <person name="Lee A.P."/>
            <person name="Johnson J."/>
            <person name="Dandona N."/>
            <person name="Viswanathan L.D."/>
            <person name="Tay A."/>
            <person name="Venter J.C."/>
            <person name="Strausberg R.L."/>
            <person name="Brenner S."/>
        </authorList>
    </citation>
    <scope>NUCLEOTIDE SEQUENCE [LARGE SCALE GENOMIC DNA]</scope>
</reference>
<dbReference type="InterPro" id="IPR000276">
    <property type="entry name" value="GPCR_Rhodpsn"/>
</dbReference>
<keyword evidence="3 11" id="KW-0812">Transmembrane</keyword>
<dbReference type="InterPro" id="IPR008109">
    <property type="entry name" value="P2Y13_rcpt"/>
</dbReference>
<feature type="transmembrane region" description="Helical" evidence="12">
    <location>
        <begin position="59"/>
        <end position="79"/>
    </location>
</feature>
<keyword evidence="10 11" id="KW-0807">Transducer</keyword>
<accession>A0A4W3IAH3</accession>
<dbReference type="Ensembl" id="ENSCMIT00000024878.1">
    <property type="protein sequence ID" value="ENSCMIP00000024471.1"/>
    <property type="gene ID" value="ENSCMIG00000010850.1"/>
</dbReference>
<feature type="transmembrane region" description="Helical" evidence="12">
    <location>
        <begin position="190"/>
        <end position="213"/>
    </location>
</feature>
<dbReference type="Pfam" id="PF00001">
    <property type="entry name" value="7tm_1"/>
    <property type="match status" value="1"/>
</dbReference>
<dbReference type="OrthoDB" id="6163051at2759"/>
<dbReference type="GO" id="GO:0045028">
    <property type="term" value="F:G protein-coupled purinergic nucleotide receptor activity"/>
    <property type="evidence" value="ECO:0007669"/>
    <property type="project" value="InterPro"/>
</dbReference>
<organism evidence="14 15">
    <name type="scientific">Callorhinchus milii</name>
    <name type="common">Ghost shark</name>
    <dbReference type="NCBI Taxonomy" id="7868"/>
    <lineage>
        <taxon>Eukaryota</taxon>
        <taxon>Metazoa</taxon>
        <taxon>Chordata</taxon>
        <taxon>Craniata</taxon>
        <taxon>Vertebrata</taxon>
        <taxon>Chondrichthyes</taxon>
        <taxon>Holocephali</taxon>
        <taxon>Chimaeriformes</taxon>
        <taxon>Callorhinchidae</taxon>
        <taxon>Callorhinchus</taxon>
    </lineage>
</organism>
<keyword evidence="15" id="KW-1185">Reference proteome</keyword>
<dbReference type="PROSITE" id="PS00237">
    <property type="entry name" value="G_PROTEIN_RECEP_F1_1"/>
    <property type="match status" value="1"/>
</dbReference>